<dbReference type="Gene3D" id="3.40.50.300">
    <property type="entry name" value="P-loop containing nucleotide triphosphate hydrolases"/>
    <property type="match status" value="1"/>
</dbReference>
<dbReference type="FunFam" id="3.40.50.300:FF:000640">
    <property type="entry name" value="MoxR family ATPase"/>
    <property type="match status" value="1"/>
</dbReference>
<dbReference type="PANTHER" id="PTHR42759">
    <property type="entry name" value="MOXR FAMILY PROTEIN"/>
    <property type="match status" value="1"/>
</dbReference>
<protein>
    <submittedName>
        <fullName evidence="5">MoxR-like ATPase</fullName>
    </submittedName>
</protein>
<dbReference type="InterPro" id="IPR050764">
    <property type="entry name" value="CbbQ/NirQ/NorQ/GpvN"/>
</dbReference>
<sequence>MSSDDDPVDEPSADPSAVYDLLRAEIDRVLIGNDEAVEYLAISLITRGHLLLEGVPGIAKTTLANLFARTTGLEYNRIQLTPDTLPADITGTHIYRQSTETFELQRGPVFANLVVADEINRATPKTQSALLEAMEERRVTIEGETLSLPDPFMVVATQNPIEAEGVFQLPEAQRDRFQFKLTLDLPDRSDERELLDRFDSDPDLGPGDVDQVIRPRELVDARETVREVHVAPPVKEYVLDLVAATRDHADVSHGASPRATLAFLNGSKARAAIRGRDYVIPDDVKSMAEPVLRHRLVMSTDADLSNVDPTDVVADIVDTIEPPGADASDAPEAPMASDGGNESVEKR</sequence>
<dbReference type="CDD" id="cd00009">
    <property type="entry name" value="AAA"/>
    <property type="match status" value="1"/>
</dbReference>
<dbReference type="GO" id="GO:0005524">
    <property type="term" value="F:ATP binding"/>
    <property type="evidence" value="ECO:0007669"/>
    <property type="project" value="UniProtKB-KW"/>
</dbReference>
<dbReference type="SMART" id="SM00382">
    <property type="entry name" value="AAA"/>
    <property type="match status" value="1"/>
</dbReference>
<evidence type="ECO:0000256" key="2">
    <source>
        <dbReference type="ARBA" id="ARBA00022840"/>
    </source>
</evidence>
<evidence type="ECO:0000256" key="3">
    <source>
        <dbReference type="SAM" id="MobiDB-lite"/>
    </source>
</evidence>
<dbReference type="PIRSF" id="PIRSF002849">
    <property type="entry name" value="AAA_ATPase_chaperone_MoxR_prd"/>
    <property type="match status" value="1"/>
</dbReference>
<dbReference type="InterPro" id="IPR011703">
    <property type="entry name" value="ATPase_AAA-3"/>
</dbReference>
<feature type="domain" description="AAA+ ATPase" evidence="4">
    <location>
        <begin position="46"/>
        <end position="187"/>
    </location>
</feature>
<evidence type="ECO:0000313" key="5">
    <source>
        <dbReference type="EMBL" id="SEV83804.1"/>
    </source>
</evidence>
<evidence type="ECO:0000313" key="6">
    <source>
        <dbReference type="Proteomes" id="UP000183275"/>
    </source>
</evidence>
<dbReference type="EMBL" id="FOIS01000001">
    <property type="protein sequence ID" value="SEV83804.1"/>
    <property type="molecule type" value="Genomic_DNA"/>
</dbReference>
<gene>
    <name evidence="5" type="ORF">SAMN05216285_0534</name>
</gene>
<dbReference type="OrthoDB" id="24581at2157"/>
<dbReference type="STRING" id="1202768.SAMN05216285_0534"/>
<evidence type="ECO:0000259" key="4">
    <source>
        <dbReference type="SMART" id="SM00382"/>
    </source>
</evidence>
<dbReference type="eggNOG" id="arCOG00434">
    <property type="taxonomic scope" value="Archaea"/>
</dbReference>
<dbReference type="Proteomes" id="UP000183275">
    <property type="component" value="Unassembled WGS sequence"/>
</dbReference>
<keyword evidence="1" id="KW-0547">Nucleotide-binding</keyword>
<reference evidence="6" key="1">
    <citation type="submission" date="2016-10" db="EMBL/GenBank/DDBJ databases">
        <authorList>
            <person name="Varghese N."/>
        </authorList>
    </citation>
    <scope>NUCLEOTIDE SEQUENCE [LARGE SCALE GENOMIC DNA]</scope>
    <source>
        <strain evidence="6">CGMCC 1.12284</strain>
    </source>
</reference>
<name>A0A1I0M773_9EURY</name>
<dbReference type="InterPro" id="IPR003593">
    <property type="entry name" value="AAA+_ATPase"/>
</dbReference>
<evidence type="ECO:0000256" key="1">
    <source>
        <dbReference type="ARBA" id="ARBA00022741"/>
    </source>
</evidence>
<dbReference type="PANTHER" id="PTHR42759:SF1">
    <property type="entry name" value="MAGNESIUM-CHELATASE SUBUNIT CHLD"/>
    <property type="match status" value="1"/>
</dbReference>
<dbReference type="AlphaFoldDB" id="A0A1I0M773"/>
<dbReference type="InterPro" id="IPR027417">
    <property type="entry name" value="P-loop_NTPase"/>
</dbReference>
<dbReference type="Pfam" id="PF07726">
    <property type="entry name" value="AAA_3"/>
    <property type="match status" value="1"/>
</dbReference>
<organism evidence="5 6">
    <name type="scientific">Natrinema salifodinae</name>
    <dbReference type="NCBI Taxonomy" id="1202768"/>
    <lineage>
        <taxon>Archaea</taxon>
        <taxon>Methanobacteriati</taxon>
        <taxon>Methanobacteriota</taxon>
        <taxon>Stenosarchaea group</taxon>
        <taxon>Halobacteria</taxon>
        <taxon>Halobacteriales</taxon>
        <taxon>Natrialbaceae</taxon>
        <taxon>Natrinema</taxon>
    </lineage>
</organism>
<accession>A0A1I0M773</accession>
<dbReference type="InterPro" id="IPR041628">
    <property type="entry name" value="ChlI/MoxR_AAA_lid"/>
</dbReference>
<feature type="region of interest" description="Disordered" evidence="3">
    <location>
        <begin position="319"/>
        <end position="347"/>
    </location>
</feature>
<dbReference type="GO" id="GO:0016887">
    <property type="term" value="F:ATP hydrolysis activity"/>
    <property type="evidence" value="ECO:0007669"/>
    <property type="project" value="InterPro"/>
</dbReference>
<dbReference type="SUPFAM" id="SSF52540">
    <property type="entry name" value="P-loop containing nucleoside triphosphate hydrolases"/>
    <property type="match status" value="1"/>
</dbReference>
<keyword evidence="6" id="KW-1185">Reference proteome</keyword>
<keyword evidence="2" id="KW-0067">ATP-binding</keyword>
<proteinExistence type="predicted"/>
<dbReference type="RefSeq" id="WP_049991877.1">
    <property type="nucleotide sequence ID" value="NZ_FOIS01000001.1"/>
</dbReference>
<dbReference type="Pfam" id="PF17863">
    <property type="entry name" value="AAA_lid_2"/>
    <property type="match status" value="1"/>
</dbReference>
<dbReference type="Gene3D" id="1.10.8.80">
    <property type="entry name" value="Magnesium chelatase subunit I, C-Terminal domain"/>
    <property type="match status" value="1"/>
</dbReference>